<dbReference type="GO" id="GO:0009039">
    <property type="term" value="F:urease activity"/>
    <property type="evidence" value="ECO:0007669"/>
    <property type="project" value="UniProtKB-EC"/>
</dbReference>
<evidence type="ECO:0000313" key="2">
    <source>
        <dbReference type="Proteomes" id="UP000058925"/>
    </source>
</evidence>
<keyword evidence="2" id="KW-1185">Reference proteome</keyword>
<evidence type="ECO:0000313" key="1">
    <source>
        <dbReference type="EMBL" id="ALI35594.1"/>
    </source>
</evidence>
<dbReference type="InterPro" id="IPR036463">
    <property type="entry name" value="Urease_gamma_sf"/>
</dbReference>
<name>A0A654LVV3_9ARCH</name>
<dbReference type="SUPFAM" id="SSF54111">
    <property type="entry name" value="Urease, gamma-subunit"/>
    <property type="match status" value="1"/>
</dbReference>
<dbReference type="KEGG" id="taa:NMY3_01390"/>
<dbReference type="Proteomes" id="UP000058925">
    <property type="component" value="Chromosome"/>
</dbReference>
<accession>A0A654LVV3</accession>
<gene>
    <name evidence="1" type="primary">ureA_2</name>
    <name evidence="1" type="ORF">NMY3_01390</name>
</gene>
<reference evidence="2" key="1">
    <citation type="submission" date="2015-10" db="EMBL/GenBank/DDBJ databases">
        <title>Niche specialization of a soil ammonia-oxidizing archaeon, Candidatus Nitrosocosmicus oleophilus.</title>
        <authorList>
            <person name="Jung M.-Y."/>
            <person name="Rhee S.-K."/>
        </authorList>
    </citation>
    <scope>NUCLEOTIDE SEQUENCE [LARGE SCALE GENOMIC DNA]</scope>
    <source>
        <strain evidence="2">MY3</strain>
    </source>
</reference>
<dbReference type="EMBL" id="CP012850">
    <property type="protein sequence ID" value="ALI35594.1"/>
    <property type="molecule type" value="Genomic_DNA"/>
</dbReference>
<dbReference type="Gene3D" id="3.30.280.10">
    <property type="entry name" value="Urease, gamma-like subunit"/>
    <property type="match status" value="1"/>
</dbReference>
<dbReference type="AlphaFoldDB" id="A0A654LVV3"/>
<dbReference type="GO" id="GO:0043419">
    <property type="term" value="P:urea catabolic process"/>
    <property type="evidence" value="ECO:0007669"/>
    <property type="project" value="InterPro"/>
</dbReference>
<dbReference type="GO" id="GO:0016151">
    <property type="term" value="F:nickel cation binding"/>
    <property type="evidence" value="ECO:0007669"/>
    <property type="project" value="InterPro"/>
</dbReference>
<protein>
    <submittedName>
        <fullName evidence="1">Urease subunit alpha</fullName>
        <ecNumber evidence="1">3.5.1.5</ecNumber>
    </submittedName>
</protein>
<dbReference type="EC" id="3.5.1.5" evidence="1"/>
<organism evidence="1 2">
    <name type="scientific">Candidatus Nitrosocosmicus oleophilus</name>
    <dbReference type="NCBI Taxonomy" id="1353260"/>
    <lineage>
        <taxon>Archaea</taxon>
        <taxon>Nitrososphaerota</taxon>
        <taxon>Nitrososphaeria</taxon>
        <taxon>Nitrososphaerales</taxon>
        <taxon>Nitrososphaeraceae</taxon>
        <taxon>Candidatus Nitrosocosmicus</taxon>
    </lineage>
</organism>
<proteinExistence type="predicted"/>
<keyword evidence="1" id="KW-0378">Hydrolase</keyword>
<sequence length="124" mass="14797">MLLIRVRCFSSHQIIHQNIFLRDELDETIFFNTFRIIEAKIKRQLRINLNESMWFYCGCILHQLFLGTDIDEIRTNLSRILSEEMVMIGVVEFMKKIEIEIRIGTDHVISHHIRLIKPILTSKN</sequence>